<feature type="region of interest" description="Disordered" evidence="1">
    <location>
        <begin position="1"/>
        <end position="25"/>
    </location>
</feature>
<evidence type="ECO:0000313" key="3">
    <source>
        <dbReference type="Proteomes" id="UP000289200"/>
    </source>
</evidence>
<evidence type="ECO:0000313" key="2">
    <source>
        <dbReference type="EMBL" id="VCU08599.1"/>
    </source>
</evidence>
<organism evidence="2 3">
    <name type="scientific">Rhodoplanes serenus</name>
    <dbReference type="NCBI Taxonomy" id="200615"/>
    <lineage>
        <taxon>Bacteria</taxon>
        <taxon>Pseudomonadati</taxon>
        <taxon>Pseudomonadota</taxon>
        <taxon>Alphaproteobacteria</taxon>
        <taxon>Hyphomicrobiales</taxon>
        <taxon>Nitrobacteraceae</taxon>
        <taxon>Rhodoplanes</taxon>
    </lineage>
</organism>
<accession>A0A447CTM7</accession>
<protein>
    <submittedName>
        <fullName evidence="2">Uncharacterized protein</fullName>
    </submittedName>
</protein>
<dbReference type="Proteomes" id="UP000289200">
    <property type="component" value="Unassembled WGS sequence"/>
</dbReference>
<gene>
    <name evidence="2" type="ORF">RHODGE_RHODGE_01765</name>
</gene>
<sequence length="84" mass="9415">MMNDGVRESGVRESRRLERETGVSPYGRQHCPRCAYLLVAPDESHHVADRVVRHLWTCEACGTGFSTWVKFKSGMGELHRAAAA</sequence>
<proteinExistence type="predicted"/>
<reference evidence="3" key="1">
    <citation type="submission" date="2018-10" db="EMBL/GenBank/DDBJ databases">
        <authorList>
            <person name="Peiro R."/>
            <person name="Begona"/>
            <person name="Cbmso G."/>
            <person name="Lopez M."/>
            <person name="Gonzalez S."/>
            <person name="Sacristan E."/>
            <person name="Castillo E."/>
        </authorList>
    </citation>
    <scope>NUCLEOTIDE SEQUENCE [LARGE SCALE GENOMIC DNA]</scope>
</reference>
<name>A0A447CTM7_9BRAD</name>
<dbReference type="AlphaFoldDB" id="A0A447CTM7"/>
<dbReference type="EMBL" id="UWOC01000131">
    <property type="protein sequence ID" value="VCU08599.1"/>
    <property type="molecule type" value="Genomic_DNA"/>
</dbReference>
<evidence type="ECO:0000256" key="1">
    <source>
        <dbReference type="SAM" id="MobiDB-lite"/>
    </source>
</evidence>
<keyword evidence="3" id="KW-1185">Reference proteome</keyword>
<comment type="caution">
    <text evidence="2">The sequence shown here is derived from an EMBL/GenBank/DDBJ whole genome shotgun (WGS) entry which is preliminary data.</text>
</comment>
<feature type="compositionally biased region" description="Basic and acidic residues" evidence="1">
    <location>
        <begin position="1"/>
        <end position="21"/>
    </location>
</feature>